<proteinExistence type="predicted"/>
<dbReference type="AlphaFoldDB" id="A0A9K3CSY5"/>
<keyword evidence="2" id="KW-1185">Reference proteome</keyword>
<sequence>MNARYDKDDDRRERADAAQEVRGTVYTLPHEYVGEWQRWKALEGVVEARQQQLFADTLYGRAILDAVVRDILSSDKWAPLREIQGRERDREKEEKESVSVDILWGEVESRMLGICEARAEVEAEVERLLLEQYSLYVAETEAVWSNCEAEAECASSDETLAIVREAYDLGVDARRMEREERREREAQAQLAARDYIRAKVSTLARPPLDNRDYLTGPL</sequence>
<evidence type="ECO:0000313" key="2">
    <source>
        <dbReference type="Proteomes" id="UP000265618"/>
    </source>
</evidence>
<dbReference type="Proteomes" id="UP000265618">
    <property type="component" value="Unassembled WGS sequence"/>
</dbReference>
<dbReference type="EMBL" id="BDIP01000518">
    <property type="protein sequence ID" value="GIQ81862.1"/>
    <property type="molecule type" value="Genomic_DNA"/>
</dbReference>
<comment type="caution">
    <text evidence="1">The sequence shown here is derived from an EMBL/GenBank/DDBJ whole genome shotgun (WGS) entry which is preliminary data.</text>
</comment>
<gene>
    <name evidence="1" type="ORF">KIPB_002896</name>
</gene>
<name>A0A9K3CSY5_9EUKA</name>
<evidence type="ECO:0000313" key="1">
    <source>
        <dbReference type="EMBL" id="GIQ81862.1"/>
    </source>
</evidence>
<protein>
    <submittedName>
        <fullName evidence="1">Uncharacterized protein</fullName>
    </submittedName>
</protein>
<organism evidence="1 2">
    <name type="scientific">Kipferlia bialata</name>
    <dbReference type="NCBI Taxonomy" id="797122"/>
    <lineage>
        <taxon>Eukaryota</taxon>
        <taxon>Metamonada</taxon>
        <taxon>Carpediemonas-like organisms</taxon>
        <taxon>Kipferlia</taxon>
    </lineage>
</organism>
<reference evidence="1 2" key="1">
    <citation type="journal article" date="2018" name="PLoS ONE">
        <title>The draft genome of Kipferlia bialata reveals reductive genome evolution in fornicate parasites.</title>
        <authorList>
            <person name="Tanifuji G."/>
            <person name="Takabayashi S."/>
            <person name="Kume K."/>
            <person name="Takagi M."/>
            <person name="Nakayama T."/>
            <person name="Kamikawa R."/>
            <person name="Inagaki Y."/>
            <person name="Hashimoto T."/>
        </authorList>
    </citation>
    <scope>NUCLEOTIDE SEQUENCE [LARGE SCALE GENOMIC DNA]</scope>
    <source>
        <strain evidence="1">NY0173</strain>
    </source>
</reference>
<accession>A0A9K3CSY5</accession>